<comment type="caution">
    <text evidence="1">The sequence shown here is derived from an EMBL/GenBank/DDBJ whole genome shotgun (WGS) entry which is preliminary data.</text>
</comment>
<evidence type="ECO:0000313" key="2">
    <source>
        <dbReference type="Proteomes" id="UP001144341"/>
    </source>
</evidence>
<reference evidence="1" key="1">
    <citation type="submission" date="2022-12" db="EMBL/GenBank/DDBJ databases">
        <title>Genome sequence of SJ11.</title>
        <authorList>
            <person name="Woo H."/>
        </authorList>
    </citation>
    <scope>NUCLEOTIDE SEQUENCE</scope>
    <source>
        <strain evidence="1">SJ11</strain>
    </source>
</reference>
<evidence type="ECO:0000313" key="1">
    <source>
        <dbReference type="EMBL" id="MCZ4225012.1"/>
    </source>
</evidence>
<dbReference type="EMBL" id="JAPWGL010000005">
    <property type="protein sequence ID" value="MCZ4225012.1"/>
    <property type="molecule type" value="Genomic_DNA"/>
</dbReference>
<evidence type="ECO:0008006" key="3">
    <source>
        <dbReference type="Google" id="ProtNLM"/>
    </source>
</evidence>
<dbReference type="InterPro" id="IPR036587">
    <property type="entry name" value="NucleaseA_inhib-like_sf"/>
</dbReference>
<dbReference type="SUPFAM" id="SSF82602">
    <property type="entry name" value="Nuclease A inhibitor (NuiA)"/>
    <property type="match status" value="1"/>
</dbReference>
<dbReference type="InterPro" id="IPR012489">
    <property type="entry name" value="NucleaseA_inhib-like"/>
</dbReference>
<dbReference type="RefSeq" id="WP_269416675.1">
    <property type="nucleotide sequence ID" value="NZ_JAPWGL010000005.1"/>
</dbReference>
<accession>A0ABT4L1G4</accession>
<dbReference type="Proteomes" id="UP001144341">
    <property type="component" value="Unassembled WGS sequence"/>
</dbReference>
<dbReference type="Gene3D" id="3.40.1460.10">
    <property type="entry name" value="Nuclease A inhibitor-like"/>
    <property type="match status" value="1"/>
</dbReference>
<keyword evidence="2" id="KW-1185">Reference proteome</keyword>
<sequence>MSNNILTTITKLLLGVLYFTESESHFTATDWGKIPPAQLQQKIANQYHVPLSDLKILDHATFFNHVISKVDASDAPMLANAQKIAELYSFLKQNLSGIQVIRVEGKTKIPVLIVGYLPDSTCIAIETFAIET</sequence>
<gene>
    <name evidence="1" type="ORF">O0931_16990</name>
</gene>
<organism evidence="1 2">
    <name type="scientific">Pedobacter rhodius</name>
    <dbReference type="NCBI Taxonomy" id="3004098"/>
    <lineage>
        <taxon>Bacteria</taxon>
        <taxon>Pseudomonadati</taxon>
        <taxon>Bacteroidota</taxon>
        <taxon>Sphingobacteriia</taxon>
        <taxon>Sphingobacteriales</taxon>
        <taxon>Sphingobacteriaceae</taxon>
        <taxon>Pedobacter</taxon>
    </lineage>
</organism>
<name>A0ABT4L1G4_9SPHI</name>
<dbReference type="Pfam" id="PF07924">
    <property type="entry name" value="NuiA"/>
    <property type="match status" value="1"/>
</dbReference>
<proteinExistence type="predicted"/>
<protein>
    <recommendedName>
        <fullName evidence="3">Nuclease A inhibitor-like protein</fullName>
    </recommendedName>
</protein>